<name>A0AAQ3L571_9LILI</name>
<gene>
    <name evidence="1" type="ORF">Cni_G29454</name>
</gene>
<protein>
    <submittedName>
        <fullName evidence="1">Uncharacterized protein</fullName>
    </submittedName>
</protein>
<keyword evidence="2" id="KW-1185">Reference proteome</keyword>
<evidence type="ECO:0000313" key="2">
    <source>
        <dbReference type="Proteomes" id="UP001327560"/>
    </source>
</evidence>
<sequence>MSAGPTPAGALAGDHLLPAKGSRSGNFLDLPLRASSTVVLERLHDSISISVIPRSGLPPTSDGGPIDHAAANQDEMASRKEIKSRAMQEMLMMSLQQLWREFKSEGPAFESISWAMILYRIFSSARHSLHLNPGPLVASTHPSFNPLAPKSASKRKAARNEGLIVPQAAPDMAALPSSIMGSIIVKTRSALQTTLLQDIEALGFDSKGNEERVIGALGSVVALLCRERKLSYHNPLIWISSNNSSSSRAGPFSIEAGWLACEQFADIVKAGLEIGNPSSWAGLSPLSRWMKLWKPLRRTILRWNKFQRASRAKHRVETEDRLNSLCTKADLGSIADSEVVEIKDLKATLDRIYTETSTYWQQRAKRRWLKDRDRNTRYFHLWASHRWKINWISSLQVHGRIVHDQTTSASSLRDFYIGLLGREIQPLLNIKWDSLFGSPSVDISSLDDPFTMIEVYEVIKADRHTLSSVWKGICSLLDIFGVSLSFRPGEVSSFRFWLDPWVCGDRLCSKYPSLFSTTMNPDISIEMAKQRSASNEVLGWSL</sequence>
<organism evidence="1 2">
    <name type="scientific">Canna indica</name>
    <name type="common">Indian-shot</name>
    <dbReference type="NCBI Taxonomy" id="4628"/>
    <lineage>
        <taxon>Eukaryota</taxon>
        <taxon>Viridiplantae</taxon>
        <taxon>Streptophyta</taxon>
        <taxon>Embryophyta</taxon>
        <taxon>Tracheophyta</taxon>
        <taxon>Spermatophyta</taxon>
        <taxon>Magnoliopsida</taxon>
        <taxon>Liliopsida</taxon>
        <taxon>Zingiberales</taxon>
        <taxon>Cannaceae</taxon>
        <taxon>Canna</taxon>
    </lineage>
</organism>
<dbReference type="Proteomes" id="UP001327560">
    <property type="component" value="Chromosome 9"/>
</dbReference>
<reference evidence="1 2" key="1">
    <citation type="submission" date="2023-10" db="EMBL/GenBank/DDBJ databases">
        <title>Chromosome-scale genome assembly provides insights into flower coloration mechanisms of Canna indica.</title>
        <authorList>
            <person name="Li C."/>
        </authorList>
    </citation>
    <scope>NUCLEOTIDE SEQUENCE [LARGE SCALE GENOMIC DNA]</scope>
    <source>
        <tissue evidence="1">Flower</tissue>
    </source>
</reference>
<proteinExistence type="predicted"/>
<dbReference type="EMBL" id="CP136898">
    <property type="protein sequence ID" value="WOL20649.1"/>
    <property type="molecule type" value="Genomic_DNA"/>
</dbReference>
<accession>A0AAQ3L571</accession>
<evidence type="ECO:0000313" key="1">
    <source>
        <dbReference type="EMBL" id="WOL20649.1"/>
    </source>
</evidence>
<dbReference type="AlphaFoldDB" id="A0AAQ3L571"/>